<dbReference type="InterPro" id="IPR050537">
    <property type="entry name" value="2-oxoacid_dehydrogenase"/>
</dbReference>
<dbReference type="PANTHER" id="PTHR43416">
    <property type="entry name" value="DIHYDROLIPOYLLYSINE-RESIDUE SUCCINYLTRANSFERASE COMPONENT OF 2-OXOGLUTARATE DEHYDROGENASE COMPLEX, MITOCHONDRIAL-RELATED"/>
    <property type="match status" value="1"/>
</dbReference>
<gene>
    <name evidence="6" type="ORF">NQ317_011590</name>
</gene>
<dbReference type="PROSITE" id="PS50968">
    <property type="entry name" value="BIOTINYL_LIPOYL"/>
    <property type="match status" value="1"/>
</dbReference>
<dbReference type="Gene3D" id="2.40.50.100">
    <property type="match status" value="1"/>
</dbReference>
<name>A0ABQ9IXL5_9CUCU</name>
<feature type="compositionally biased region" description="Low complexity" evidence="4">
    <location>
        <begin position="152"/>
        <end position="162"/>
    </location>
</feature>
<reference evidence="6" key="1">
    <citation type="journal article" date="2023" name="Insect Mol. Biol.">
        <title>Genome sequencing provides insights into the evolution of gene families encoding plant cell wall-degrading enzymes in longhorned beetles.</title>
        <authorList>
            <person name="Shin N.R."/>
            <person name="Okamura Y."/>
            <person name="Kirsch R."/>
            <person name="Pauchet Y."/>
        </authorList>
    </citation>
    <scope>NUCLEOTIDE SEQUENCE</scope>
    <source>
        <strain evidence="6">MMC_N1</strain>
    </source>
</reference>
<evidence type="ECO:0000256" key="2">
    <source>
        <dbReference type="ARBA" id="ARBA00022823"/>
    </source>
</evidence>
<protein>
    <recommendedName>
        <fullName evidence="5">Lipoyl-binding domain-containing protein</fullName>
    </recommendedName>
</protein>
<dbReference type="PANTHER" id="PTHR43416:SF5">
    <property type="entry name" value="DIHYDROLIPOYLLYSINE-RESIDUE SUCCINYLTRANSFERASE COMPONENT OF 2-OXOGLUTARATE DEHYDROGENASE COMPLEX, MITOCHONDRIAL"/>
    <property type="match status" value="1"/>
</dbReference>
<feature type="domain" description="Lipoyl-binding" evidence="5">
    <location>
        <begin position="71"/>
        <end position="145"/>
    </location>
</feature>
<dbReference type="InterPro" id="IPR011053">
    <property type="entry name" value="Single_hybrid_motif"/>
</dbReference>
<dbReference type="PROSITE" id="PS00189">
    <property type="entry name" value="LIPOYL"/>
    <property type="match status" value="1"/>
</dbReference>
<keyword evidence="2" id="KW-0450">Lipoyl</keyword>
<dbReference type="InterPro" id="IPR000089">
    <property type="entry name" value="Biotin_lipoyl"/>
</dbReference>
<evidence type="ECO:0000313" key="6">
    <source>
        <dbReference type="EMBL" id="KAJ8967651.1"/>
    </source>
</evidence>
<organism evidence="6 7">
    <name type="scientific">Molorchus minor</name>
    <dbReference type="NCBI Taxonomy" id="1323400"/>
    <lineage>
        <taxon>Eukaryota</taxon>
        <taxon>Metazoa</taxon>
        <taxon>Ecdysozoa</taxon>
        <taxon>Arthropoda</taxon>
        <taxon>Hexapoda</taxon>
        <taxon>Insecta</taxon>
        <taxon>Pterygota</taxon>
        <taxon>Neoptera</taxon>
        <taxon>Endopterygota</taxon>
        <taxon>Coleoptera</taxon>
        <taxon>Polyphaga</taxon>
        <taxon>Cucujiformia</taxon>
        <taxon>Chrysomeloidea</taxon>
        <taxon>Cerambycidae</taxon>
        <taxon>Lamiinae</taxon>
        <taxon>Monochamini</taxon>
        <taxon>Molorchus</taxon>
    </lineage>
</organism>
<dbReference type="SUPFAM" id="SSF51230">
    <property type="entry name" value="Single hybrid motif"/>
    <property type="match status" value="1"/>
</dbReference>
<comment type="similarity">
    <text evidence="1">Belongs to the 2-oxoacid dehydrogenase family.</text>
</comment>
<evidence type="ECO:0000256" key="3">
    <source>
        <dbReference type="ARBA" id="ARBA00022946"/>
    </source>
</evidence>
<dbReference type="Pfam" id="PF00364">
    <property type="entry name" value="Biotin_lipoyl"/>
    <property type="match status" value="1"/>
</dbReference>
<feature type="region of interest" description="Disordered" evidence="4">
    <location>
        <begin position="152"/>
        <end position="179"/>
    </location>
</feature>
<dbReference type="InterPro" id="IPR003016">
    <property type="entry name" value="2-oxoA_DH_lipoyl-BS"/>
</dbReference>
<dbReference type="Proteomes" id="UP001162164">
    <property type="component" value="Unassembled WGS sequence"/>
</dbReference>
<evidence type="ECO:0000256" key="1">
    <source>
        <dbReference type="ARBA" id="ARBA00007317"/>
    </source>
</evidence>
<keyword evidence="7" id="KW-1185">Reference proteome</keyword>
<evidence type="ECO:0000313" key="7">
    <source>
        <dbReference type="Proteomes" id="UP001162164"/>
    </source>
</evidence>
<comment type="caution">
    <text evidence="6">The sequence shown here is derived from an EMBL/GenBank/DDBJ whole genome shotgun (WGS) entry which is preliminary data.</text>
</comment>
<keyword evidence="3" id="KW-0809">Transit peptide</keyword>
<sequence length="193" mass="20885">MTDIVKSGGPVNPKAIYQGSRILRKYSVSVSTHNGTLVRVPNVSQLFYRAQKSTPNQNTRYIQTTSTLFESQVVKTPSFPESVTEGDVRLDKKVGDHVATDEVVMEIETDKTAMPVHSPGNGIIEEILVKDGDTVKAGIPLFKIKITGEAPAAKAAPAKEAASPPPPPPKAEPKAAPPRLQHQLLQRNEALLF</sequence>
<dbReference type="EMBL" id="JAPWTJ010002161">
    <property type="protein sequence ID" value="KAJ8967651.1"/>
    <property type="molecule type" value="Genomic_DNA"/>
</dbReference>
<dbReference type="CDD" id="cd06849">
    <property type="entry name" value="lipoyl_domain"/>
    <property type="match status" value="1"/>
</dbReference>
<accession>A0ABQ9IXL5</accession>
<evidence type="ECO:0000256" key="4">
    <source>
        <dbReference type="SAM" id="MobiDB-lite"/>
    </source>
</evidence>
<evidence type="ECO:0000259" key="5">
    <source>
        <dbReference type="PROSITE" id="PS50968"/>
    </source>
</evidence>
<proteinExistence type="inferred from homology"/>